<sequence>MMAAVQCALKKKILPPLVVILGATGTGKSKLAIEIGKHLKGEIISADSMQVYQGLDIITNKVTAEEQAQCPHHMISFMDPLVSTYTVVDFRNKALSLISSLLR</sequence>
<dbReference type="Proteomes" id="UP001046870">
    <property type="component" value="Chromosome 21"/>
</dbReference>
<dbReference type="GO" id="GO:0005524">
    <property type="term" value="F:ATP binding"/>
    <property type="evidence" value="ECO:0007669"/>
    <property type="project" value="UniProtKB-KW"/>
</dbReference>
<evidence type="ECO:0000313" key="5">
    <source>
        <dbReference type="EMBL" id="KAG7457705.1"/>
    </source>
</evidence>
<dbReference type="InterPro" id="IPR039657">
    <property type="entry name" value="Dimethylallyltransferase"/>
</dbReference>
<name>A0A9D3PDA1_MEGAT</name>
<evidence type="ECO:0000313" key="6">
    <source>
        <dbReference type="Proteomes" id="UP001046870"/>
    </source>
</evidence>
<comment type="caution">
    <text evidence="5">The sequence shown here is derived from an EMBL/GenBank/DDBJ whole genome shotgun (WGS) entry which is preliminary data.</text>
</comment>
<evidence type="ECO:0000256" key="1">
    <source>
        <dbReference type="ARBA" id="ARBA00005842"/>
    </source>
</evidence>
<reference evidence="5" key="1">
    <citation type="submission" date="2021-01" db="EMBL/GenBank/DDBJ databases">
        <authorList>
            <person name="Zahm M."/>
            <person name="Roques C."/>
            <person name="Cabau C."/>
            <person name="Klopp C."/>
            <person name="Donnadieu C."/>
            <person name="Jouanno E."/>
            <person name="Lampietro C."/>
            <person name="Louis A."/>
            <person name="Herpin A."/>
            <person name="Echchiki A."/>
            <person name="Berthelot C."/>
            <person name="Parey E."/>
            <person name="Roest-Crollius H."/>
            <person name="Braasch I."/>
            <person name="Postlethwait J."/>
            <person name="Bobe J."/>
            <person name="Montfort J."/>
            <person name="Bouchez O."/>
            <person name="Begum T."/>
            <person name="Mejri S."/>
            <person name="Adams A."/>
            <person name="Chen W.-J."/>
            <person name="Guiguen Y."/>
        </authorList>
    </citation>
    <scope>NUCLEOTIDE SEQUENCE</scope>
    <source>
        <strain evidence="5">YG-15Mar2019-1</strain>
        <tissue evidence="5">Brain</tissue>
    </source>
</reference>
<dbReference type="Gene3D" id="3.40.50.300">
    <property type="entry name" value="P-loop containing nucleotide triphosphate hydrolases"/>
    <property type="match status" value="1"/>
</dbReference>
<dbReference type="Pfam" id="PF01715">
    <property type="entry name" value="IPPT"/>
    <property type="match status" value="1"/>
</dbReference>
<dbReference type="SUPFAM" id="SSF52540">
    <property type="entry name" value="P-loop containing nucleoside triphosphate hydrolases"/>
    <property type="match status" value="1"/>
</dbReference>
<dbReference type="GO" id="GO:0006400">
    <property type="term" value="P:tRNA modification"/>
    <property type="evidence" value="ECO:0007669"/>
    <property type="project" value="TreeGrafter"/>
</dbReference>
<comment type="similarity">
    <text evidence="1">Belongs to the IPP transferase family.</text>
</comment>
<dbReference type="OrthoDB" id="775260at2759"/>
<evidence type="ECO:0000256" key="4">
    <source>
        <dbReference type="ARBA" id="ARBA00022840"/>
    </source>
</evidence>
<dbReference type="GO" id="GO:0005739">
    <property type="term" value="C:mitochondrion"/>
    <property type="evidence" value="ECO:0007669"/>
    <property type="project" value="TreeGrafter"/>
</dbReference>
<organism evidence="5 6">
    <name type="scientific">Megalops atlanticus</name>
    <name type="common">Tarpon</name>
    <name type="synonym">Clupea gigantea</name>
    <dbReference type="NCBI Taxonomy" id="7932"/>
    <lineage>
        <taxon>Eukaryota</taxon>
        <taxon>Metazoa</taxon>
        <taxon>Chordata</taxon>
        <taxon>Craniata</taxon>
        <taxon>Vertebrata</taxon>
        <taxon>Euteleostomi</taxon>
        <taxon>Actinopterygii</taxon>
        <taxon>Neopterygii</taxon>
        <taxon>Teleostei</taxon>
        <taxon>Elopiformes</taxon>
        <taxon>Megalopidae</taxon>
        <taxon>Megalops</taxon>
    </lineage>
</organism>
<protein>
    <submittedName>
        <fullName evidence="5">Uncharacterized protein</fullName>
    </submittedName>
</protein>
<dbReference type="EMBL" id="JAFDVH010000021">
    <property type="protein sequence ID" value="KAG7457705.1"/>
    <property type="molecule type" value="Genomic_DNA"/>
</dbReference>
<accession>A0A9D3PDA1</accession>
<keyword evidence="3" id="KW-0547">Nucleotide-binding</keyword>
<evidence type="ECO:0000256" key="2">
    <source>
        <dbReference type="ARBA" id="ARBA00022679"/>
    </source>
</evidence>
<keyword evidence="2" id="KW-0808">Transferase</keyword>
<dbReference type="PANTHER" id="PTHR11088">
    <property type="entry name" value="TRNA DIMETHYLALLYLTRANSFERASE"/>
    <property type="match status" value="1"/>
</dbReference>
<dbReference type="InterPro" id="IPR027417">
    <property type="entry name" value="P-loop_NTPase"/>
</dbReference>
<dbReference type="GO" id="GO:0052381">
    <property type="term" value="F:tRNA dimethylallyltransferase activity"/>
    <property type="evidence" value="ECO:0007669"/>
    <property type="project" value="TreeGrafter"/>
</dbReference>
<keyword evidence="4" id="KW-0067">ATP-binding</keyword>
<keyword evidence="6" id="KW-1185">Reference proteome</keyword>
<proteinExistence type="inferred from homology"/>
<gene>
    <name evidence="5" type="ORF">MATL_G00230230</name>
</gene>
<evidence type="ECO:0000256" key="3">
    <source>
        <dbReference type="ARBA" id="ARBA00022741"/>
    </source>
</evidence>
<dbReference type="PANTHER" id="PTHR11088:SF89">
    <property type="entry name" value="TRNA DIMETHYLALLYLTRANSFERASE"/>
    <property type="match status" value="1"/>
</dbReference>
<dbReference type="AlphaFoldDB" id="A0A9D3PDA1"/>